<feature type="transmembrane region" description="Helical" evidence="1">
    <location>
        <begin position="67"/>
        <end position="87"/>
    </location>
</feature>
<dbReference type="AlphaFoldDB" id="A0A6L5X1I0"/>
<gene>
    <name evidence="2" type="ORF">FYJ35_00250</name>
</gene>
<dbReference type="RefSeq" id="WP_154521433.1">
    <property type="nucleotide sequence ID" value="NZ_JAXFDQ010000009.1"/>
</dbReference>
<dbReference type="EMBL" id="VULZ01000001">
    <property type="protein sequence ID" value="MSS13495.1"/>
    <property type="molecule type" value="Genomic_DNA"/>
</dbReference>
<evidence type="ECO:0000313" key="3">
    <source>
        <dbReference type="Proteomes" id="UP000481852"/>
    </source>
</evidence>
<keyword evidence="3" id="KW-1185">Reference proteome</keyword>
<feature type="transmembrane region" description="Helical" evidence="1">
    <location>
        <begin position="137"/>
        <end position="155"/>
    </location>
</feature>
<accession>A0A6L5X1I0</accession>
<keyword evidence="1" id="KW-0812">Transmembrane</keyword>
<feature type="transmembrane region" description="Helical" evidence="1">
    <location>
        <begin position="107"/>
        <end position="125"/>
    </location>
</feature>
<evidence type="ECO:0000313" key="2">
    <source>
        <dbReference type="EMBL" id="MSS13495.1"/>
    </source>
</evidence>
<feature type="transmembrane region" description="Helical" evidence="1">
    <location>
        <begin position="28"/>
        <end position="46"/>
    </location>
</feature>
<sequence length="338" mass="37862">MEGITVSGAGLSFVMECFRKYVGKSWEIAVFCLAGMIVSALTIIRSRRAMRADGIYAAAKVPDSSGAVYGIGSVTWMNWTLLIMLGLTVYNPFLVRKLVPKLGMTTVYYRMFWAFPLIPAAAFYLTELIFLPKKRMLRTAACALAAAGIILLMPLNPGVRYHLTLPDNVFKVHGAIPVICDVIHEDFEASEQYSYWNERAEGLDLDTKKGARTYVLSFPRCVFPSELEFQVRQYDPGVTLTFNRNMRLFYDGNTSTGIQYTSKSAAYRRRKLILDVCRGKTEGVTTEDFQTAMKKTRTQYLIVNPAQADPSFLKVAGCRLVSETAGYCIYSYGITKEG</sequence>
<organism evidence="2 3">
    <name type="scientific">Porcincola intestinalis</name>
    <dbReference type="NCBI Taxonomy" id="2606632"/>
    <lineage>
        <taxon>Bacteria</taxon>
        <taxon>Bacillati</taxon>
        <taxon>Bacillota</taxon>
        <taxon>Clostridia</taxon>
        <taxon>Lachnospirales</taxon>
        <taxon>Lachnospiraceae</taxon>
        <taxon>Porcincola</taxon>
    </lineage>
</organism>
<evidence type="ECO:0000256" key="1">
    <source>
        <dbReference type="SAM" id="Phobius"/>
    </source>
</evidence>
<proteinExistence type="predicted"/>
<keyword evidence="1" id="KW-1133">Transmembrane helix</keyword>
<keyword evidence="1" id="KW-0472">Membrane</keyword>
<reference evidence="2 3" key="1">
    <citation type="submission" date="2019-08" db="EMBL/GenBank/DDBJ databases">
        <title>In-depth cultivation of the pig gut microbiome towards novel bacterial diversity and tailored functional studies.</title>
        <authorList>
            <person name="Wylensek D."/>
            <person name="Hitch T.C.A."/>
            <person name="Clavel T."/>
        </authorList>
    </citation>
    <scope>NUCLEOTIDE SEQUENCE [LARGE SCALE GENOMIC DNA]</scope>
    <source>
        <strain evidence="2 3">Oil+RF-744-WCA-WT-11</strain>
    </source>
</reference>
<comment type="caution">
    <text evidence="2">The sequence shown here is derived from an EMBL/GenBank/DDBJ whole genome shotgun (WGS) entry which is preliminary data.</text>
</comment>
<protein>
    <submittedName>
        <fullName evidence="2">Uncharacterized protein</fullName>
    </submittedName>
</protein>
<dbReference type="Proteomes" id="UP000481852">
    <property type="component" value="Unassembled WGS sequence"/>
</dbReference>
<name>A0A6L5X1I0_9FIRM</name>